<proteinExistence type="predicted"/>
<dbReference type="OMA" id="SKFGHES"/>
<evidence type="ECO:0000313" key="4">
    <source>
        <dbReference type="Proteomes" id="UP000054558"/>
    </source>
</evidence>
<evidence type="ECO:0000256" key="1">
    <source>
        <dbReference type="SAM" id="Coils"/>
    </source>
</evidence>
<protein>
    <submittedName>
        <fullName evidence="3">Uncharacterized protein</fullName>
    </submittedName>
</protein>
<dbReference type="OrthoDB" id="535594at2759"/>
<evidence type="ECO:0000313" key="3">
    <source>
        <dbReference type="EMBL" id="GAQ78592.1"/>
    </source>
</evidence>
<dbReference type="EMBL" id="DF236964">
    <property type="protein sequence ID" value="GAQ78592.1"/>
    <property type="molecule type" value="Genomic_DNA"/>
</dbReference>
<feature type="compositionally biased region" description="Polar residues" evidence="2">
    <location>
        <begin position="138"/>
        <end position="150"/>
    </location>
</feature>
<gene>
    <name evidence="3" type="ORF">KFL_000150460</name>
</gene>
<reference evidence="3 4" key="1">
    <citation type="journal article" date="2014" name="Nat. Commun.">
        <title>Klebsormidium flaccidum genome reveals primary factors for plant terrestrial adaptation.</title>
        <authorList>
            <person name="Hori K."/>
            <person name="Maruyama F."/>
            <person name="Fujisawa T."/>
            <person name="Togashi T."/>
            <person name="Yamamoto N."/>
            <person name="Seo M."/>
            <person name="Sato S."/>
            <person name="Yamada T."/>
            <person name="Mori H."/>
            <person name="Tajima N."/>
            <person name="Moriyama T."/>
            <person name="Ikeuchi M."/>
            <person name="Watanabe M."/>
            <person name="Wada H."/>
            <person name="Kobayashi K."/>
            <person name="Saito M."/>
            <person name="Masuda T."/>
            <person name="Sasaki-Sekimoto Y."/>
            <person name="Mashiguchi K."/>
            <person name="Awai K."/>
            <person name="Shimojima M."/>
            <person name="Masuda S."/>
            <person name="Iwai M."/>
            <person name="Nobusawa T."/>
            <person name="Narise T."/>
            <person name="Kondo S."/>
            <person name="Saito H."/>
            <person name="Sato R."/>
            <person name="Murakawa M."/>
            <person name="Ihara Y."/>
            <person name="Oshima-Yamada Y."/>
            <person name="Ohtaka K."/>
            <person name="Satoh M."/>
            <person name="Sonobe K."/>
            <person name="Ishii M."/>
            <person name="Ohtani R."/>
            <person name="Kanamori-Sato M."/>
            <person name="Honoki R."/>
            <person name="Miyazaki D."/>
            <person name="Mochizuki H."/>
            <person name="Umetsu J."/>
            <person name="Higashi K."/>
            <person name="Shibata D."/>
            <person name="Kamiya Y."/>
            <person name="Sato N."/>
            <person name="Nakamura Y."/>
            <person name="Tabata S."/>
            <person name="Ida S."/>
            <person name="Kurokawa K."/>
            <person name="Ohta H."/>
        </authorList>
    </citation>
    <scope>NUCLEOTIDE SEQUENCE [LARGE SCALE GENOMIC DNA]</scope>
    <source>
        <strain evidence="3 4">NIES-2285</strain>
    </source>
</reference>
<keyword evidence="4" id="KW-1185">Reference proteome</keyword>
<feature type="coiled-coil region" evidence="1">
    <location>
        <begin position="193"/>
        <end position="231"/>
    </location>
</feature>
<name>A0A1Y1HLP9_KLENI</name>
<sequence length="676" mass="74420">MAASYRATVSRSANVSGEIQGSKVLSKSGWRPANKFFPGCIPVLQSLEQTFGQPSRNRHLEAKSRSQFFSCKCTSSLKCATSSAGLQHSATEIGRVQRARRNNTCRVQAFPFSSRTTEPAQPAPASANGTHDVPNGKNGANQNGLASSDQPPDMDEISAKVAAIERQEAAMVRELNHFASLVKETSRAVTERANSTRIEMAKLRKTVQLQQQEELRRIEELRRQGEEKIKEDYQRMEEMRKVEDERHALEAARLAEIQEQASTLEALEAVIGFAPKTSAAVEEGLAQGLGEGLGKGLAEVERENGREVDEAGLERGLGFGGLEEGARILGPDAVAVPEKYECVVAHPGALCCTKTYIRKDPNLRTAVIDMQTTVQCTGDALSSAAMLSLNSDDFVALGVHSLAEAAADLSKSRVAQLVQASPDVAEKHREILDVLATGKIVSARPMEPPSTFGHESFVVELLDKNSDKKVTALFKPKVEGDADGWHRAPVELIAYELNLMLGMDYVPPVAYRKSGIDVNYRHFDEGAFIYFVPRTKPLKKVPAASWGVSVARLLSDTRVIDVLLNNSDRHAGHFLFGEHWADGKMWPVLIDHAAGFRKEAVVHMEHENAFQTGSVRCVSARTYLRLRFLEKSQIADKFSDVLSDKEMDGLLKRKDMVLAYLDKLVAERGYHRTVIE</sequence>
<feature type="region of interest" description="Disordered" evidence="2">
    <location>
        <begin position="111"/>
        <end position="153"/>
    </location>
</feature>
<dbReference type="AlphaFoldDB" id="A0A1Y1HLP9"/>
<accession>A0A1Y1HLP9</accession>
<organism evidence="3 4">
    <name type="scientific">Klebsormidium nitens</name>
    <name type="common">Green alga</name>
    <name type="synonym">Ulothrix nitens</name>
    <dbReference type="NCBI Taxonomy" id="105231"/>
    <lineage>
        <taxon>Eukaryota</taxon>
        <taxon>Viridiplantae</taxon>
        <taxon>Streptophyta</taxon>
        <taxon>Klebsormidiophyceae</taxon>
        <taxon>Klebsormidiales</taxon>
        <taxon>Klebsormidiaceae</taxon>
        <taxon>Klebsormidium</taxon>
    </lineage>
</organism>
<keyword evidence="1" id="KW-0175">Coiled coil</keyword>
<evidence type="ECO:0000256" key="2">
    <source>
        <dbReference type="SAM" id="MobiDB-lite"/>
    </source>
</evidence>
<dbReference type="Proteomes" id="UP000054558">
    <property type="component" value="Unassembled WGS sequence"/>
</dbReference>